<proteinExistence type="inferred from homology"/>
<dbReference type="Pfam" id="PF00582">
    <property type="entry name" value="Usp"/>
    <property type="match status" value="3"/>
</dbReference>
<dbReference type="EMBL" id="BAAAHH010000028">
    <property type="protein sequence ID" value="GAA0962799.1"/>
    <property type="molecule type" value="Genomic_DNA"/>
</dbReference>
<evidence type="ECO:0000256" key="1">
    <source>
        <dbReference type="ARBA" id="ARBA00008791"/>
    </source>
</evidence>
<dbReference type="RefSeq" id="WP_344244120.1">
    <property type="nucleotide sequence ID" value="NZ_BAAAHH010000028.1"/>
</dbReference>
<protein>
    <submittedName>
        <fullName evidence="3">Universal stress protein</fullName>
    </submittedName>
</protein>
<dbReference type="CDD" id="cd00293">
    <property type="entry name" value="USP-like"/>
    <property type="match status" value="1"/>
</dbReference>
<dbReference type="PANTHER" id="PTHR46268:SF6">
    <property type="entry name" value="UNIVERSAL STRESS PROTEIN UP12"/>
    <property type="match status" value="1"/>
</dbReference>
<organism evidence="3 4">
    <name type="scientific">Actinocorallia libanotica</name>
    <dbReference type="NCBI Taxonomy" id="46162"/>
    <lineage>
        <taxon>Bacteria</taxon>
        <taxon>Bacillati</taxon>
        <taxon>Actinomycetota</taxon>
        <taxon>Actinomycetes</taxon>
        <taxon>Streptosporangiales</taxon>
        <taxon>Thermomonosporaceae</taxon>
        <taxon>Actinocorallia</taxon>
    </lineage>
</organism>
<dbReference type="PANTHER" id="PTHR46268">
    <property type="entry name" value="STRESS RESPONSE PROTEIN NHAX"/>
    <property type="match status" value="1"/>
</dbReference>
<reference evidence="3 4" key="1">
    <citation type="journal article" date="2019" name="Int. J. Syst. Evol. Microbiol.">
        <title>The Global Catalogue of Microorganisms (GCM) 10K type strain sequencing project: providing services to taxonomists for standard genome sequencing and annotation.</title>
        <authorList>
            <consortium name="The Broad Institute Genomics Platform"/>
            <consortium name="The Broad Institute Genome Sequencing Center for Infectious Disease"/>
            <person name="Wu L."/>
            <person name="Ma J."/>
        </authorList>
    </citation>
    <scope>NUCLEOTIDE SEQUENCE [LARGE SCALE GENOMIC DNA]</scope>
    <source>
        <strain evidence="3 4">JCM 10696</strain>
    </source>
</reference>
<feature type="domain" description="UspA" evidence="2">
    <location>
        <begin position="131"/>
        <end position="264"/>
    </location>
</feature>
<dbReference type="InterPro" id="IPR006016">
    <property type="entry name" value="UspA"/>
</dbReference>
<comment type="caution">
    <text evidence="3">The sequence shown here is derived from an EMBL/GenBank/DDBJ whole genome shotgun (WGS) entry which is preliminary data.</text>
</comment>
<dbReference type="InterPro" id="IPR006015">
    <property type="entry name" value="Universal_stress_UspA"/>
</dbReference>
<dbReference type="Gene3D" id="3.40.50.12370">
    <property type="match status" value="1"/>
</dbReference>
<name>A0ABN1RSI0_9ACTN</name>
<comment type="similarity">
    <text evidence="1">Belongs to the universal stress protein A family.</text>
</comment>
<feature type="domain" description="UspA" evidence="2">
    <location>
        <begin position="51"/>
        <end position="120"/>
    </location>
</feature>
<feature type="domain" description="UspA" evidence="2">
    <location>
        <begin position="2"/>
        <end position="37"/>
    </location>
</feature>
<dbReference type="PRINTS" id="PR01438">
    <property type="entry name" value="UNVRSLSTRESS"/>
</dbReference>
<sequence length="270" mass="27597">MEEILVGVDGSEPGNAALEWAAVEAGRHGARLRLLHVPVAAGGHELLETAAARAHRVAYPADLVIEAVPGQPGQVLLERVAGAGLVVLGTHGHGAVGSLVAGSAALAVAGCCPVPVVLVKSDASALHDAPVVVGVGVDPSAAVLEAADAQARLRGCPPRLVHAWFQPPVEGFGAPAWIPPLDTTSVLAGVRGHLARELEPWTSRWPGTEPVVVPGFARDVLLEAAAGAGLLVLGRHERPGWRLRALGATTRELIRDAPCPVMVVGEPAPA</sequence>
<evidence type="ECO:0000313" key="3">
    <source>
        <dbReference type="EMBL" id="GAA0962799.1"/>
    </source>
</evidence>
<evidence type="ECO:0000259" key="2">
    <source>
        <dbReference type="Pfam" id="PF00582"/>
    </source>
</evidence>
<gene>
    <name evidence="3" type="ORF">GCM10009550_57370</name>
</gene>
<dbReference type="SUPFAM" id="SSF52402">
    <property type="entry name" value="Adenine nucleotide alpha hydrolases-like"/>
    <property type="match status" value="2"/>
</dbReference>
<dbReference type="Proteomes" id="UP001500665">
    <property type="component" value="Unassembled WGS sequence"/>
</dbReference>
<evidence type="ECO:0000313" key="4">
    <source>
        <dbReference type="Proteomes" id="UP001500665"/>
    </source>
</evidence>
<keyword evidence="4" id="KW-1185">Reference proteome</keyword>
<accession>A0ABN1RSI0</accession>